<sequence length="85" mass="10426">MIPSHFLAWERAQRYKRRNKKDEERVAKEIRVETLNKWQEEWNNGIRKLIQDVKAWTSRKHGTVEFIYDTISIKIRLFRSLPTKI</sequence>
<evidence type="ECO:0000313" key="1">
    <source>
        <dbReference type="EMBL" id="KAF0749993.1"/>
    </source>
</evidence>
<dbReference type="EMBL" id="VUJU01005894">
    <property type="protein sequence ID" value="KAF0749993.1"/>
    <property type="molecule type" value="Genomic_DNA"/>
</dbReference>
<dbReference type="GO" id="GO:0003964">
    <property type="term" value="F:RNA-directed DNA polymerase activity"/>
    <property type="evidence" value="ECO:0007669"/>
    <property type="project" value="UniProtKB-KW"/>
</dbReference>
<keyword evidence="1" id="KW-0548">Nucleotidyltransferase</keyword>
<keyword evidence="1" id="KW-0808">Transferase</keyword>
<name>A0A6G0Y6L9_APHCR</name>
<accession>A0A6G0Y6L9</accession>
<comment type="caution">
    <text evidence="1">The sequence shown here is derived from an EMBL/GenBank/DDBJ whole genome shotgun (WGS) entry which is preliminary data.</text>
</comment>
<organism evidence="1 2">
    <name type="scientific">Aphis craccivora</name>
    <name type="common">Cowpea aphid</name>
    <dbReference type="NCBI Taxonomy" id="307492"/>
    <lineage>
        <taxon>Eukaryota</taxon>
        <taxon>Metazoa</taxon>
        <taxon>Ecdysozoa</taxon>
        <taxon>Arthropoda</taxon>
        <taxon>Hexapoda</taxon>
        <taxon>Insecta</taxon>
        <taxon>Pterygota</taxon>
        <taxon>Neoptera</taxon>
        <taxon>Paraneoptera</taxon>
        <taxon>Hemiptera</taxon>
        <taxon>Sternorrhyncha</taxon>
        <taxon>Aphidomorpha</taxon>
        <taxon>Aphidoidea</taxon>
        <taxon>Aphididae</taxon>
        <taxon>Aphidini</taxon>
        <taxon>Aphis</taxon>
        <taxon>Aphis</taxon>
    </lineage>
</organism>
<keyword evidence="2" id="KW-1185">Reference proteome</keyword>
<dbReference type="Proteomes" id="UP000478052">
    <property type="component" value="Unassembled WGS sequence"/>
</dbReference>
<dbReference type="OrthoDB" id="6624020at2759"/>
<evidence type="ECO:0000313" key="2">
    <source>
        <dbReference type="Proteomes" id="UP000478052"/>
    </source>
</evidence>
<dbReference type="AlphaFoldDB" id="A0A6G0Y6L9"/>
<gene>
    <name evidence="1" type="ORF">FWK35_00029204</name>
</gene>
<keyword evidence="1" id="KW-0695">RNA-directed DNA polymerase</keyword>
<protein>
    <submittedName>
        <fullName evidence="1">Reverse transcriptase domain-containing protein</fullName>
    </submittedName>
</protein>
<proteinExistence type="predicted"/>
<reference evidence="1 2" key="1">
    <citation type="submission" date="2019-08" db="EMBL/GenBank/DDBJ databases">
        <title>Whole genome of Aphis craccivora.</title>
        <authorList>
            <person name="Voronova N.V."/>
            <person name="Shulinski R.S."/>
            <person name="Bandarenka Y.V."/>
            <person name="Zhorov D.G."/>
            <person name="Warner D."/>
        </authorList>
    </citation>
    <scope>NUCLEOTIDE SEQUENCE [LARGE SCALE GENOMIC DNA]</scope>
    <source>
        <strain evidence="1">180601</strain>
        <tissue evidence="1">Whole Body</tissue>
    </source>
</reference>